<protein>
    <submittedName>
        <fullName evidence="2">Glycosyltransferase family 2 protein</fullName>
    </submittedName>
</protein>
<organism evidence="2 3">
    <name type="scientific">Jiella flava</name>
    <dbReference type="NCBI Taxonomy" id="2816857"/>
    <lineage>
        <taxon>Bacteria</taxon>
        <taxon>Pseudomonadati</taxon>
        <taxon>Pseudomonadota</taxon>
        <taxon>Alphaproteobacteria</taxon>
        <taxon>Hyphomicrobiales</taxon>
        <taxon>Aurantimonadaceae</taxon>
        <taxon>Jiella</taxon>
    </lineage>
</organism>
<dbReference type="InterPro" id="IPR029044">
    <property type="entry name" value="Nucleotide-diphossugar_trans"/>
</dbReference>
<dbReference type="RefSeq" id="WP_207259465.1">
    <property type="nucleotide sequence ID" value="NZ_JAJNMM010000028.1"/>
</dbReference>
<dbReference type="CDD" id="cd00761">
    <property type="entry name" value="Glyco_tranf_GTA_type"/>
    <property type="match status" value="1"/>
</dbReference>
<dbReference type="EMBL" id="JAFMPP010000026">
    <property type="protein sequence ID" value="MBO0664545.1"/>
    <property type="molecule type" value="Genomic_DNA"/>
</dbReference>
<dbReference type="SUPFAM" id="SSF53448">
    <property type="entry name" value="Nucleotide-diphospho-sugar transferases"/>
    <property type="match status" value="1"/>
</dbReference>
<dbReference type="InterPro" id="IPR001173">
    <property type="entry name" value="Glyco_trans_2-like"/>
</dbReference>
<evidence type="ECO:0000259" key="1">
    <source>
        <dbReference type="Pfam" id="PF00535"/>
    </source>
</evidence>
<dbReference type="AlphaFoldDB" id="A0A939FZP0"/>
<proteinExistence type="predicted"/>
<dbReference type="Proteomes" id="UP000664122">
    <property type="component" value="Unassembled WGS sequence"/>
</dbReference>
<feature type="domain" description="Glycosyltransferase 2-like" evidence="1">
    <location>
        <begin position="76"/>
        <end position="152"/>
    </location>
</feature>
<accession>A0A939FZP0</accession>
<evidence type="ECO:0000313" key="2">
    <source>
        <dbReference type="EMBL" id="MBO0664545.1"/>
    </source>
</evidence>
<gene>
    <name evidence="2" type="ORF">J1C48_18390</name>
</gene>
<reference evidence="2" key="1">
    <citation type="submission" date="2021-03" db="EMBL/GenBank/DDBJ databases">
        <title>Whole genome sequence of Jiella sp. CQZ9-1.</title>
        <authorList>
            <person name="Tuo L."/>
        </authorList>
    </citation>
    <scope>NUCLEOTIDE SEQUENCE</scope>
    <source>
        <strain evidence="2">CQZ9-1</strain>
    </source>
</reference>
<evidence type="ECO:0000313" key="3">
    <source>
        <dbReference type="Proteomes" id="UP000664122"/>
    </source>
</evidence>
<name>A0A939FZP0_9HYPH</name>
<keyword evidence="3" id="KW-1185">Reference proteome</keyword>
<dbReference type="Pfam" id="PF00535">
    <property type="entry name" value="Glycos_transf_2"/>
    <property type="match status" value="1"/>
</dbReference>
<comment type="caution">
    <text evidence="2">The sequence shown here is derived from an EMBL/GenBank/DDBJ whole genome shotgun (WGS) entry which is preliminary data.</text>
</comment>
<sequence>MVSSYRSAITRRLRKRRARQLRIISLTTIPPRFSLIGPTLDSLSRQRGKVDEIRLTIPKHYRRFPEWDGSPPHVPDRITIVRPEEDLGPASKVLFAARDLKGENAQILFCDDDVLYRPDWAERLFDAQDKRPNECVALAGKLAKKGGTRTATGLPAPRRRASNTDLEYRLRKLRHVVKNLGKTRVSSPPERRVIARAGHVDVFQGVGGVVVKPEFFDDRAYEIPPVLWTVDDFWLSGMLAVNGVPIFVPADLYRPTPSQACSIDALKDFRSEGFRRGEANRACIRYMQETFGIWRG</sequence>
<dbReference type="Gene3D" id="3.90.550.10">
    <property type="entry name" value="Spore Coat Polysaccharide Biosynthesis Protein SpsA, Chain A"/>
    <property type="match status" value="1"/>
</dbReference>